<dbReference type="CDD" id="cd05233">
    <property type="entry name" value="SDR_c"/>
    <property type="match status" value="1"/>
</dbReference>
<dbReference type="EMBL" id="CAEZVB010000064">
    <property type="protein sequence ID" value="CAB4626030.1"/>
    <property type="molecule type" value="Genomic_DNA"/>
</dbReference>
<sequence>MDTTRHAGRIAIVTGAASGIGKATAIRLAAEGAQVFAADINVEGLAATASEITSAGGVCTAVKCDVTQQQDINALVAQAGSRIDILANVAGIMDHFLPLGEVDDETWDEVFDVNLKGVMRLTRAVIPVMEASGKGSIVTVVSKAAVGAGAAGVAYTSSKHAVAGLVKSVAYFYGSKGIRSNGVLPGAVNTNIGTTSTPKAPWAMERALLSMASMQPPAEPDQIATAISWLASDEASNVNGSLLLDDNGWATA</sequence>
<name>A0A6J6IND4_9ZZZZ</name>
<dbReference type="SUPFAM" id="SSF51735">
    <property type="entry name" value="NAD(P)-binding Rossmann-fold domains"/>
    <property type="match status" value="1"/>
</dbReference>
<proteinExistence type="inferred from homology"/>
<organism evidence="3">
    <name type="scientific">freshwater metagenome</name>
    <dbReference type="NCBI Taxonomy" id="449393"/>
    <lineage>
        <taxon>unclassified sequences</taxon>
        <taxon>metagenomes</taxon>
        <taxon>ecological metagenomes</taxon>
    </lineage>
</organism>
<dbReference type="GO" id="GO:0016491">
    <property type="term" value="F:oxidoreductase activity"/>
    <property type="evidence" value="ECO:0007669"/>
    <property type="project" value="UniProtKB-KW"/>
</dbReference>
<dbReference type="Pfam" id="PF13561">
    <property type="entry name" value="adh_short_C2"/>
    <property type="match status" value="1"/>
</dbReference>
<evidence type="ECO:0000313" key="3">
    <source>
        <dbReference type="EMBL" id="CAB4626030.1"/>
    </source>
</evidence>
<accession>A0A6J6IND4</accession>
<reference evidence="3" key="1">
    <citation type="submission" date="2020-05" db="EMBL/GenBank/DDBJ databases">
        <authorList>
            <person name="Chiriac C."/>
            <person name="Salcher M."/>
            <person name="Ghai R."/>
            <person name="Kavagutti S V."/>
        </authorList>
    </citation>
    <scope>NUCLEOTIDE SEQUENCE</scope>
</reference>
<dbReference type="PRINTS" id="PR00081">
    <property type="entry name" value="GDHRDH"/>
</dbReference>
<dbReference type="PROSITE" id="PS00061">
    <property type="entry name" value="ADH_SHORT"/>
    <property type="match status" value="1"/>
</dbReference>
<dbReference type="PANTHER" id="PTHR24321:SF8">
    <property type="entry name" value="ESTRADIOL 17-BETA-DEHYDROGENASE 8-RELATED"/>
    <property type="match status" value="1"/>
</dbReference>
<dbReference type="AlphaFoldDB" id="A0A6J6IND4"/>
<dbReference type="Gene3D" id="3.40.50.720">
    <property type="entry name" value="NAD(P)-binding Rossmann-like Domain"/>
    <property type="match status" value="1"/>
</dbReference>
<dbReference type="InterPro" id="IPR002347">
    <property type="entry name" value="SDR_fam"/>
</dbReference>
<evidence type="ECO:0000313" key="4">
    <source>
        <dbReference type="EMBL" id="CAB4655245.1"/>
    </source>
</evidence>
<dbReference type="PRINTS" id="PR00080">
    <property type="entry name" value="SDRFAMILY"/>
</dbReference>
<protein>
    <submittedName>
        <fullName evidence="3">Unannotated protein</fullName>
    </submittedName>
</protein>
<dbReference type="PANTHER" id="PTHR24321">
    <property type="entry name" value="DEHYDROGENASES, SHORT CHAIN"/>
    <property type="match status" value="1"/>
</dbReference>
<dbReference type="InterPro" id="IPR020904">
    <property type="entry name" value="Sc_DH/Rdtase_CS"/>
</dbReference>
<evidence type="ECO:0000256" key="2">
    <source>
        <dbReference type="ARBA" id="ARBA00023002"/>
    </source>
</evidence>
<dbReference type="InterPro" id="IPR036291">
    <property type="entry name" value="NAD(P)-bd_dom_sf"/>
</dbReference>
<comment type="similarity">
    <text evidence="1">Belongs to the short-chain dehydrogenases/reductases (SDR) family.</text>
</comment>
<gene>
    <name evidence="3" type="ORF">UFOPK1908_01174</name>
    <name evidence="4" type="ORF">UFOPK2282_00179</name>
    <name evidence="5" type="ORF">UFOPK3576_00968</name>
</gene>
<dbReference type="EMBL" id="CAFBMO010000037">
    <property type="protein sequence ID" value="CAB4908931.1"/>
    <property type="molecule type" value="Genomic_DNA"/>
</dbReference>
<keyword evidence="2" id="KW-0560">Oxidoreductase</keyword>
<evidence type="ECO:0000256" key="1">
    <source>
        <dbReference type="ARBA" id="ARBA00006484"/>
    </source>
</evidence>
<dbReference type="FunFam" id="3.40.50.720:FF:000084">
    <property type="entry name" value="Short-chain dehydrogenase reductase"/>
    <property type="match status" value="1"/>
</dbReference>
<dbReference type="EMBL" id="CAEZWR010000012">
    <property type="protein sequence ID" value="CAB4655245.1"/>
    <property type="molecule type" value="Genomic_DNA"/>
</dbReference>
<evidence type="ECO:0000313" key="5">
    <source>
        <dbReference type="EMBL" id="CAB4908931.1"/>
    </source>
</evidence>